<keyword evidence="4" id="KW-0680">Restriction system</keyword>
<comment type="similarity">
    <text evidence="5 6">Belongs to the class I-like SAM-binding methyltransferase superfamily. C5-methyltransferase family.</text>
</comment>
<feature type="active site" evidence="5">
    <location>
        <position position="423"/>
    </location>
</feature>
<evidence type="ECO:0000256" key="7">
    <source>
        <dbReference type="RuleBase" id="RU000417"/>
    </source>
</evidence>
<keyword evidence="3 5" id="KW-0949">S-adenosyl-L-methionine</keyword>
<dbReference type="PANTHER" id="PTHR10629:SF52">
    <property type="entry name" value="DNA (CYTOSINE-5)-METHYLTRANSFERASE 1"/>
    <property type="match status" value="1"/>
</dbReference>
<comment type="caution">
    <text evidence="8">The sequence shown here is derived from an EMBL/GenBank/DDBJ whole genome shotgun (WGS) entry which is preliminary data.</text>
</comment>
<dbReference type="Proteomes" id="UP001181046">
    <property type="component" value="Unassembled WGS sequence"/>
</dbReference>
<dbReference type="Pfam" id="PF13651">
    <property type="entry name" value="EcoRI_methylase"/>
    <property type="match status" value="1"/>
</dbReference>
<proteinExistence type="inferred from homology"/>
<gene>
    <name evidence="8" type="primary">dcm</name>
    <name evidence="8" type="ORF">P7H27_12725</name>
</gene>
<accession>A0ABU3FD74</accession>
<keyword evidence="1 5" id="KW-0489">Methyltransferase</keyword>
<protein>
    <recommendedName>
        <fullName evidence="7">Cytosine-specific methyltransferase</fullName>
        <ecNumber evidence="7">2.1.1.37</ecNumber>
    </recommendedName>
</protein>
<dbReference type="GO" id="GO:0032259">
    <property type="term" value="P:methylation"/>
    <property type="evidence" value="ECO:0007669"/>
    <property type="project" value="UniProtKB-KW"/>
</dbReference>
<dbReference type="EC" id="2.1.1.37" evidence="7"/>
<evidence type="ECO:0000256" key="4">
    <source>
        <dbReference type="ARBA" id="ARBA00022747"/>
    </source>
</evidence>
<comment type="catalytic activity">
    <reaction evidence="7">
        <text>a 2'-deoxycytidine in DNA + S-adenosyl-L-methionine = a 5-methyl-2'-deoxycytidine in DNA + S-adenosyl-L-homocysteine + H(+)</text>
        <dbReference type="Rhea" id="RHEA:13681"/>
        <dbReference type="Rhea" id="RHEA-COMP:11369"/>
        <dbReference type="Rhea" id="RHEA-COMP:11370"/>
        <dbReference type="ChEBI" id="CHEBI:15378"/>
        <dbReference type="ChEBI" id="CHEBI:57856"/>
        <dbReference type="ChEBI" id="CHEBI:59789"/>
        <dbReference type="ChEBI" id="CHEBI:85452"/>
        <dbReference type="ChEBI" id="CHEBI:85454"/>
        <dbReference type="EC" id="2.1.1.37"/>
    </reaction>
</comment>
<evidence type="ECO:0000256" key="3">
    <source>
        <dbReference type="ARBA" id="ARBA00022691"/>
    </source>
</evidence>
<dbReference type="Pfam" id="PF00145">
    <property type="entry name" value="DNA_methylase"/>
    <property type="match status" value="1"/>
</dbReference>
<name>A0ABU3FD74_9ENTE</name>
<evidence type="ECO:0000313" key="9">
    <source>
        <dbReference type="Proteomes" id="UP001181046"/>
    </source>
</evidence>
<evidence type="ECO:0000256" key="5">
    <source>
        <dbReference type="PROSITE-ProRule" id="PRU01016"/>
    </source>
</evidence>
<dbReference type="PANTHER" id="PTHR10629">
    <property type="entry name" value="CYTOSINE-SPECIFIC METHYLTRANSFERASE"/>
    <property type="match status" value="1"/>
</dbReference>
<dbReference type="InterPro" id="IPR001525">
    <property type="entry name" value="C5_MeTfrase"/>
</dbReference>
<dbReference type="RefSeq" id="WP_311830500.1">
    <property type="nucleotide sequence ID" value="NZ_JARQAJ010000011.1"/>
</dbReference>
<evidence type="ECO:0000256" key="1">
    <source>
        <dbReference type="ARBA" id="ARBA00022603"/>
    </source>
</evidence>
<dbReference type="InterPro" id="IPR018117">
    <property type="entry name" value="C5_DNA_meth_AS"/>
</dbReference>
<dbReference type="InterPro" id="IPR050390">
    <property type="entry name" value="C5-Methyltransferase"/>
</dbReference>
<dbReference type="GO" id="GO:0003886">
    <property type="term" value="F:DNA (cytosine-5-)-methyltransferase activity"/>
    <property type="evidence" value="ECO:0007669"/>
    <property type="project" value="UniProtKB-EC"/>
</dbReference>
<keyword evidence="2 5" id="KW-0808">Transferase</keyword>
<dbReference type="Gene3D" id="3.90.120.10">
    <property type="entry name" value="DNA Methylase, subunit A, domain 2"/>
    <property type="match status" value="1"/>
</dbReference>
<dbReference type="NCBIfam" id="TIGR00675">
    <property type="entry name" value="dcm"/>
    <property type="match status" value="1"/>
</dbReference>
<keyword evidence="9" id="KW-1185">Reference proteome</keyword>
<evidence type="ECO:0000256" key="6">
    <source>
        <dbReference type="RuleBase" id="RU000416"/>
    </source>
</evidence>
<reference evidence="8" key="1">
    <citation type="submission" date="2023-03" db="EMBL/GenBank/DDBJ databases">
        <authorList>
            <person name="Shen W."/>
            <person name="Cai J."/>
        </authorList>
    </citation>
    <scope>NUCLEOTIDE SEQUENCE</scope>
    <source>
        <strain evidence="8">P66-3</strain>
    </source>
</reference>
<dbReference type="Gene3D" id="3.40.50.150">
    <property type="entry name" value="Vaccinia Virus protein VP39"/>
    <property type="match status" value="1"/>
</dbReference>
<dbReference type="PROSITE" id="PS00094">
    <property type="entry name" value="C5_MTASE_1"/>
    <property type="match status" value="1"/>
</dbReference>
<dbReference type="InterPro" id="IPR025247">
    <property type="entry name" value="EcoRI-like_methylase"/>
</dbReference>
<dbReference type="EMBL" id="JARQAJ010000011">
    <property type="protein sequence ID" value="MDT2760621.1"/>
    <property type="molecule type" value="Genomic_DNA"/>
</dbReference>
<organism evidence="8 9">
    <name type="scientific">Enterococcus xiangfangensis</name>
    <dbReference type="NCBI Taxonomy" id="1296537"/>
    <lineage>
        <taxon>Bacteria</taxon>
        <taxon>Bacillati</taxon>
        <taxon>Bacillota</taxon>
        <taxon>Bacilli</taxon>
        <taxon>Lactobacillales</taxon>
        <taxon>Enterococcaceae</taxon>
        <taxon>Enterococcus</taxon>
    </lineage>
</organism>
<dbReference type="PRINTS" id="PR00105">
    <property type="entry name" value="C5METTRFRASE"/>
</dbReference>
<dbReference type="SUPFAM" id="SSF53335">
    <property type="entry name" value="S-adenosyl-L-methionine-dependent methyltransferases"/>
    <property type="match status" value="1"/>
</dbReference>
<evidence type="ECO:0000256" key="2">
    <source>
        <dbReference type="ARBA" id="ARBA00022679"/>
    </source>
</evidence>
<dbReference type="InterPro" id="IPR029063">
    <property type="entry name" value="SAM-dependent_MTases_sf"/>
</dbReference>
<dbReference type="PROSITE" id="PS51679">
    <property type="entry name" value="SAM_MT_C5"/>
    <property type="match status" value="1"/>
</dbReference>
<sequence>MKGNSILNKAKHSENTDEWYTDYAVIEKEVDQYKEHFNNKIVLCNSDDPFKSSFAKYFMKNFNKLKLKKLICTSYKDSNIHKEISFNNELDLNYGYILLVDRTIITKDVTITDENYHSFILNNSLVKNLEGDGDFRSEECLEYLKEADITVTNPPFSKFKELFSILEEHNKKYLLISNQNAILYKEVFPFIKNNLTWSGYHFGDMAFKVPKSTPARKTRFWIDDTGQKWRSLGNAMWLTNLPVNKENLELNLTHKYNSSSYPKYDHYDAIHVKKVAEIPYDYEGIMGVPLTYIKYHNKKKFTIIGEANHGSDNQYDLFKPIVNGKEVYKRILIKKNSGIKDKKYKILDLFCGAGGLSHGMHLNKNFETVVALDINEKLSQTLKNNNPTIDLIIGDIQNNDIKEKVIKNSLERKVNMVVGGPPCQGFSLKGKKLGLEDPRNFLFVEYLNVVSELQPEVFVIENVKSLLSTSNGWFKNQIISEIENLGYTVSVGVLNARDFGVPQSRERAIFICSKNSIIELPSPTVLQPVTVREAIEDLAYLNSSEGSFEQEYITPAISSYQKKMREGSNKLYNHQASNHKDIAIEKLKLIPPEKGKEYLPKELLGKQQYKSTWGRLRWDQPSATIDTRFDAASNGTNNHPFLHRSITPREAARLQSFDDNYIFYGNKVDIRVQIGNAVPPLMGKAIADKIYRSLEEESI</sequence>
<evidence type="ECO:0000313" key="8">
    <source>
        <dbReference type="EMBL" id="MDT2760621.1"/>
    </source>
</evidence>